<dbReference type="Gene3D" id="3.60.10.10">
    <property type="entry name" value="Endonuclease/exonuclease/phosphatase"/>
    <property type="match status" value="1"/>
</dbReference>
<name>A0ABR1EMV1_NECAM</name>
<gene>
    <name evidence="1" type="primary">Necator_chrX.g24484</name>
    <name evidence="1" type="ORF">RB195_024319</name>
</gene>
<accession>A0ABR1EMV1</accession>
<evidence type="ECO:0000313" key="1">
    <source>
        <dbReference type="EMBL" id="KAK6763933.1"/>
    </source>
</evidence>
<proteinExistence type="predicted"/>
<dbReference type="Proteomes" id="UP001303046">
    <property type="component" value="Unassembled WGS sequence"/>
</dbReference>
<sequence length="376" mass="43891">MGFEVEPYVIDQRSEKLSHMPRKAKVDLFAKPLEERDDVLRFPREKRSHWATLARDRNKWKHNKWKHKWCPLEQIDQRRKHSGDADESKEGGCAIAVRNDYNKLVEEFGSMSPRCTILRLRDRRGRKFWIVSAHTPTKTAVDNRKNAFCDELNAFKCKIQIQQVVIVGIDANAKMELEQQSDVLGKWHYPVECTSDNGVRLVDLCEQTDLIIASTFKRNHRASAHVLDYVLARNIPKSDIRESRAVWDVAFDTDHRPVLLSFKIRFHKRNRGVPLQLTIDMVGLKDEDEVYRTNFRQNVSIHIGVRTRKRLSDADSFTKCIQDAAKEALPVLLPRKKFAFVSAETNPTYNSVHVARSTGDLNQERRLRRKLRRQLQ</sequence>
<protein>
    <recommendedName>
        <fullName evidence="3">Endonuclease/exonuclease/phosphatase domain-containing protein</fullName>
    </recommendedName>
</protein>
<dbReference type="InterPro" id="IPR036691">
    <property type="entry name" value="Endo/exonu/phosph_ase_sf"/>
</dbReference>
<dbReference type="EMBL" id="JAVFWL010000006">
    <property type="protein sequence ID" value="KAK6763933.1"/>
    <property type="molecule type" value="Genomic_DNA"/>
</dbReference>
<dbReference type="SUPFAM" id="SSF56219">
    <property type="entry name" value="DNase I-like"/>
    <property type="match status" value="1"/>
</dbReference>
<evidence type="ECO:0000313" key="2">
    <source>
        <dbReference type="Proteomes" id="UP001303046"/>
    </source>
</evidence>
<comment type="caution">
    <text evidence="1">The sequence shown here is derived from an EMBL/GenBank/DDBJ whole genome shotgun (WGS) entry which is preliminary data.</text>
</comment>
<reference evidence="1 2" key="1">
    <citation type="submission" date="2023-08" db="EMBL/GenBank/DDBJ databases">
        <title>A Necator americanus chromosomal reference genome.</title>
        <authorList>
            <person name="Ilik V."/>
            <person name="Petrzelkova K.J."/>
            <person name="Pardy F."/>
            <person name="Fuh T."/>
            <person name="Niatou-Singa F.S."/>
            <person name="Gouil Q."/>
            <person name="Baker L."/>
            <person name="Ritchie M.E."/>
            <person name="Jex A.R."/>
            <person name="Gazzola D."/>
            <person name="Li H."/>
            <person name="Toshio Fujiwara R."/>
            <person name="Zhan B."/>
            <person name="Aroian R.V."/>
            <person name="Pafco B."/>
            <person name="Schwarz E.M."/>
        </authorList>
    </citation>
    <scope>NUCLEOTIDE SEQUENCE [LARGE SCALE GENOMIC DNA]</scope>
    <source>
        <strain evidence="1 2">Aroian</strain>
        <tissue evidence="1">Whole animal</tissue>
    </source>
</reference>
<keyword evidence="2" id="KW-1185">Reference proteome</keyword>
<organism evidence="1 2">
    <name type="scientific">Necator americanus</name>
    <name type="common">Human hookworm</name>
    <dbReference type="NCBI Taxonomy" id="51031"/>
    <lineage>
        <taxon>Eukaryota</taxon>
        <taxon>Metazoa</taxon>
        <taxon>Ecdysozoa</taxon>
        <taxon>Nematoda</taxon>
        <taxon>Chromadorea</taxon>
        <taxon>Rhabditida</taxon>
        <taxon>Rhabditina</taxon>
        <taxon>Rhabditomorpha</taxon>
        <taxon>Strongyloidea</taxon>
        <taxon>Ancylostomatidae</taxon>
        <taxon>Bunostominae</taxon>
        <taxon>Necator</taxon>
    </lineage>
</organism>
<evidence type="ECO:0008006" key="3">
    <source>
        <dbReference type="Google" id="ProtNLM"/>
    </source>
</evidence>